<sequence length="1929" mass="211581">MRRIVNVVQAFCLAAAMLPVAAQAFSVTSASPQGQVKRVQQLRLRFSEAMMPLGDARLADPVELRCEGGVAMNGQGRWINEREWVYELNQALPAGASCSYAAKPGFRPSAAANAQWTGQTAFSFTVAAPTVQDSRPWQGSEIEEEQRFLLRLDGPLNTDSLKGRAWCEIQGLGERVPAALLPNDELKRTLKALREGRSDSHWLLLACQRRLPPEARLKLVLGKGIASALNPQVQTGFEQRFEFTVRKPFTAEFSCERERAEAGCLPVRPMSLNFSAPISREQALKLRLRPEKGEAVAPRLPKDEKETQFSRVDFPYPLAEQASFKIELPGDLKDDAGRPLANAKNFPLAVRTDAAPPIAKFAAAPFGVIEREPSGPSLVPITMRHVQPELWPEARRAGTGQLLVKRYASDAEMLQAYADLRRQSHDEWETRKRPYLSQKNGAQALTLPALDGAGPRPFEVIGLPIQTPGYHVLELTSPRLGQSLLDTGKPMYVRTGVLVTNLGVHFKLGRENSLVWVTSLDKGKPVAEAQVVVNDCQGKPLWSGKTDSQGRAWVTQALEPPRWDGKCTAETGLFITARKAEVGGVIDTAFVFSNWNRGIENWRFNVPTERGTERNARAHSVLDRSLLRAGETLSIKHFFRLETAQGLALAPPDQLPTRMKIIHEGSGQEFVQTLQWTGARFAAAQWQIPPAAKLGQYRIELERAADDDRRRRVWASGGFNVEEFRVPLVDARLMAPKGPLIAPEKLEIGAQLNYLAGGAMGNAPVQLSAVLRPRVLSFAGFEGFSFEPPGEANRNADSDEDAEQSAARDSQLVADKLAASTDAQGAARFALAKLPRLSRPSDLLSELSYRDPNGETQTVRQLQPLWPAAAVVGLRSASWVSNGGSIKLQALALDLNGKPLAGQRIAVRARLMQTLSVRKRMVGGFYAYDNRVENQELGELCSGKSDEHGLLNCEVSLKNAGQVDLIAKLSDAQGRSVEAASSVWVTRQGELWFAQDNDDRIDVLPEKTQYEPGETARLQVRMPFREATALVAIEREGIIQTQVQTLSGRDPTLEIKIEKAWAPNVYVSVLAIRGRIVDVPWYSFFSWGWRDPRGWWQAWRASGDYQPPTAMVDLAKPAFKLGVAAIKVGLAQHQLQVKVTPEQAQYGVRQKARVRIQVSQDGKPLANAEAAFAAVDEGLLALRPNASWNLLPAMIQQRAWGVETATAQSEIVGRRHYGRKAVAAGGGGGRATRELFDTLLLWNPRVQLDARGEAVVEVPLNDSLTSFRLVAVADAGAQAFGTGSASIKVSQDLQLLSGLPPLVREGDQFQAMLTLRNASSRALKLKVTLKGELRSDEGSPEAIKREPLQLPPQTIDLAPGAARELSWPVTVPAGAISLGWLAEVSEQGGEAGTLKAGDQLRISQLVQPALPLRVQQSTLQQLDGALSLPVAAPAEALPAEGIKRGGLQLAWQPRLSGGLPGLRRFFETYPYNCLEQQSSKYLGLHDDKAWQALMGKLPSYLDADGLANYFPPRSDQAPGGSDRLTAYLLSAAHEAGQRLPEQAQRQMLDALTAFVDGRLQRRFWSPRADGDVRRLAAIEALSRYGRASARMLATVDTAQLGNWPSAALIDWYLIHKRLADAPAREARLAEVQGLLRSRLSYAGSTLKFSTEDSDAWWWLMDNADGNAGRLILAMLDEPGWKSELPRLVQGALARQNRGAWQTTTANFWGVMAVEKFGARYESQKLSGKSVAQLESASRTLDWARKPEGESQSLPWPAKPATLQLRQEGTGKPWVTLQTLAAVPLAGPMNAGYRINRSLQAVEQKDKSRWSRGDVLRVRLEIEAQTDMSWVVISDPVPGGASVLGGGVGGGQLAAEGERREGDGWLAYEERSFEAWRGYYAYLPRGKQLIEYTVRLNNAGRFQLPGTRVEAMYAPDRFGELPGGVLEVAP</sequence>
<organism evidence="6 7">
    <name type="scientific">Roseateles aquae</name>
    <dbReference type="NCBI Taxonomy" id="3077235"/>
    <lineage>
        <taxon>Bacteria</taxon>
        <taxon>Pseudomonadati</taxon>
        <taxon>Pseudomonadota</taxon>
        <taxon>Betaproteobacteria</taxon>
        <taxon>Burkholderiales</taxon>
        <taxon>Sphaerotilaceae</taxon>
        <taxon>Roseateles</taxon>
    </lineage>
</organism>
<dbReference type="InterPro" id="IPR002890">
    <property type="entry name" value="MG2"/>
</dbReference>
<dbReference type="InterPro" id="IPR021868">
    <property type="entry name" value="Alpha_2_Macroglob_MG3"/>
</dbReference>
<feature type="domain" description="Alpha-2-macroglobulin" evidence="5">
    <location>
        <begin position="1239"/>
        <end position="1329"/>
    </location>
</feature>
<evidence type="ECO:0000259" key="5">
    <source>
        <dbReference type="SMART" id="SM01360"/>
    </source>
</evidence>
<reference evidence="6" key="1">
    <citation type="submission" date="2023-09" db="EMBL/GenBank/DDBJ databases">
        <title>Paucibacter sp. APW11 Genome sequencing and assembly.</title>
        <authorList>
            <person name="Kim I."/>
        </authorList>
    </citation>
    <scope>NUCLEOTIDE SEQUENCE</scope>
    <source>
        <strain evidence="6">APW11</strain>
    </source>
</reference>
<accession>A0ABU3P861</accession>
<dbReference type="InterPro" id="IPR051802">
    <property type="entry name" value="YfhM-like"/>
</dbReference>
<gene>
    <name evidence="6" type="ORF">RQP53_05725</name>
</gene>
<evidence type="ECO:0000313" key="7">
    <source>
        <dbReference type="Proteomes" id="UP001246372"/>
    </source>
</evidence>
<feature type="domain" description="Alpha-2-macroglobulin bait region" evidence="4">
    <location>
        <begin position="1001"/>
        <end position="1182"/>
    </location>
</feature>
<dbReference type="Pfam" id="PF17973">
    <property type="entry name" value="bMG10"/>
    <property type="match status" value="1"/>
</dbReference>
<dbReference type="Pfam" id="PF07703">
    <property type="entry name" value="A2M_BRD"/>
    <property type="match status" value="1"/>
</dbReference>
<dbReference type="PANTHER" id="PTHR40094">
    <property type="entry name" value="ALPHA-2-MACROGLOBULIN HOMOLOG"/>
    <property type="match status" value="1"/>
</dbReference>
<evidence type="ECO:0000313" key="6">
    <source>
        <dbReference type="EMBL" id="MDT8998766.1"/>
    </source>
</evidence>
<dbReference type="InterPro" id="IPR041246">
    <property type="entry name" value="Bact_MG10"/>
</dbReference>
<evidence type="ECO:0000256" key="2">
    <source>
        <dbReference type="SAM" id="MobiDB-lite"/>
    </source>
</evidence>
<dbReference type="SMART" id="SM01359">
    <property type="entry name" value="A2M_N_2"/>
    <property type="match status" value="1"/>
</dbReference>
<dbReference type="Pfam" id="PF01835">
    <property type="entry name" value="MG2"/>
    <property type="match status" value="1"/>
</dbReference>
<dbReference type="Pfam" id="PF00207">
    <property type="entry name" value="A2M"/>
    <property type="match status" value="1"/>
</dbReference>
<dbReference type="PANTHER" id="PTHR40094:SF1">
    <property type="entry name" value="UBIQUITIN DOMAIN-CONTAINING PROTEIN"/>
    <property type="match status" value="1"/>
</dbReference>
<name>A0ABU3P861_9BURK</name>
<keyword evidence="3" id="KW-0732">Signal</keyword>
<dbReference type="SMART" id="SM01360">
    <property type="entry name" value="A2M"/>
    <property type="match status" value="1"/>
</dbReference>
<dbReference type="Proteomes" id="UP001246372">
    <property type="component" value="Unassembled WGS sequence"/>
</dbReference>
<evidence type="ECO:0000259" key="4">
    <source>
        <dbReference type="SMART" id="SM01359"/>
    </source>
</evidence>
<dbReference type="RefSeq" id="WP_315649272.1">
    <property type="nucleotide sequence ID" value="NZ_JAVXZY010000002.1"/>
</dbReference>
<comment type="similarity">
    <text evidence="1">Belongs to the protease inhibitor I39 (alpha-2-macroglobulin) family. Bacterial alpha-2-macroglobulin subfamily.</text>
</comment>
<proteinExistence type="inferred from homology"/>
<dbReference type="InterPro" id="IPR001599">
    <property type="entry name" value="Macroglobln_a2"/>
</dbReference>
<dbReference type="Pfam" id="PF11974">
    <property type="entry name" value="bMG3"/>
    <property type="match status" value="1"/>
</dbReference>
<feature type="region of interest" description="Disordered" evidence="2">
    <location>
        <begin position="788"/>
        <end position="809"/>
    </location>
</feature>
<comment type="caution">
    <text evidence="6">The sequence shown here is derived from an EMBL/GenBank/DDBJ whole genome shotgun (WGS) entry which is preliminary data.</text>
</comment>
<keyword evidence="7" id="KW-1185">Reference proteome</keyword>
<feature type="signal peptide" evidence="3">
    <location>
        <begin position="1"/>
        <end position="24"/>
    </location>
</feature>
<dbReference type="InterPro" id="IPR011625">
    <property type="entry name" value="A2M_N_BRD"/>
</dbReference>
<dbReference type="EMBL" id="JAVXZY010000002">
    <property type="protein sequence ID" value="MDT8998766.1"/>
    <property type="molecule type" value="Genomic_DNA"/>
</dbReference>
<evidence type="ECO:0000256" key="3">
    <source>
        <dbReference type="SAM" id="SignalP"/>
    </source>
</evidence>
<evidence type="ECO:0000256" key="1">
    <source>
        <dbReference type="ARBA" id="ARBA00010556"/>
    </source>
</evidence>
<protein>
    <submittedName>
        <fullName evidence="6">MG2 domain-containing protein</fullName>
    </submittedName>
</protein>
<feature type="chain" id="PRO_5046787759" evidence="3">
    <location>
        <begin position="25"/>
        <end position="1929"/>
    </location>
</feature>